<dbReference type="InterPro" id="IPR051806">
    <property type="entry name" value="HAD-like_SPP"/>
</dbReference>
<evidence type="ECO:0000313" key="2">
    <source>
        <dbReference type="Proteomes" id="UP001163046"/>
    </source>
</evidence>
<dbReference type="OrthoDB" id="40579at2759"/>
<dbReference type="GO" id="GO:0050308">
    <property type="term" value="F:sugar-phosphatase activity"/>
    <property type="evidence" value="ECO:0007669"/>
    <property type="project" value="TreeGrafter"/>
</dbReference>
<keyword evidence="2" id="KW-1185">Reference proteome</keyword>
<proteinExistence type="predicted"/>
<dbReference type="Pfam" id="PF00702">
    <property type="entry name" value="Hydrolase"/>
    <property type="match status" value="1"/>
</dbReference>
<sequence length="230" mass="25768">MIPDSRVNLIPAEVKALVFDCDGTLVDTMPIHWKAWCKICKDTGLVFHKTDFYTLAGVPGKKIINVLAKQQGIKLDPFAIYDRKRKYFLEGLTSVSGIQCVVRIAEEAHRMGIPIAVASGSSRGQVQKALKLAGIDNLFDVVLGNEDYTEHKPKPDAFLTAASRLGINPEDCWGFEDTDIGLEAIREAGFYRVTDVRQMEGYPIRTDENGLEITNHTTEFHSLRYRAFTM</sequence>
<dbReference type="Gene3D" id="1.10.150.240">
    <property type="entry name" value="Putative phosphatase, domain 2"/>
    <property type="match status" value="1"/>
</dbReference>
<dbReference type="Gene3D" id="3.40.50.1000">
    <property type="entry name" value="HAD superfamily/HAD-like"/>
    <property type="match status" value="1"/>
</dbReference>
<comment type="caution">
    <text evidence="1">The sequence shown here is derived from an EMBL/GenBank/DDBJ whole genome shotgun (WGS) entry which is preliminary data.</text>
</comment>
<protein>
    <submittedName>
        <fullName evidence="1">Uncharacterized protein</fullName>
    </submittedName>
</protein>
<organism evidence="1 2">
    <name type="scientific">Desmophyllum pertusum</name>
    <dbReference type="NCBI Taxonomy" id="174260"/>
    <lineage>
        <taxon>Eukaryota</taxon>
        <taxon>Metazoa</taxon>
        <taxon>Cnidaria</taxon>
        <taxon>Anthozoa</taxon>
        <taxon>Hexacorallia</taxon>
        <taxon>Scleractinia</taxon>
        <taxon>Caryophylliina</taxon>
        <taxon>Caryophylliidae</taxon>
        <taxon>Desmophyllum</taxon>
    </lineage>
</organism>
<dbReference type="SFLD" id="SFLDG01129">
    <property type="entry name" value="C1.5:_HAD__Beta-PGM__Phosphata"/>
    <property type="match status" value="1"/>
</dbReference>
<dbReference type="PANTHER" id="PTHR43481:SF4">
    <property type="entry name" value="GLYCEROL-1-PHOSPHATE PHOSPHOHYDROLASE 1-RELATED"/>
    <property type="match status" value="1"/>
</dbReference>
<dbReference type="SFLD" id="SFLDS00003">
    <property type="entry name" value="Haloacid_Dehalogenase"/>
    <property type="match status" value="1"/>
</dbReference>
<name>A0A9W9YEB4_9CNID</name>
<dbReference type="InterPro" id="IPR023214">
    <property type="entry name" value="HAD_sf"/>
</dbReference>
<dbReference type="AlphaFoldDB" id="A0A9W9YEB4"/>
<evidence type="ECO:0000313" key="1">
    <source>
        <dbReference type="EMBL" id="KAJ7336705.1"/>
    </source>
</evidence>
<dbReference type="InterPro" id="IPR036412">
    <property type="entry name" value="HAD-like_sf"/>
</dbReference>
<dbReference type="EMBL" id="MU827782">
    <property type="protein sequence ID" value="KAJ7336705.1"/>
    <property type="molecule type" value="Genomic_DNA"/>
</dbReference>
<accession>A0A9W9YEB4</accession>
<dbReference type="SUPFAM" id="SSF56784">
    <property type="entry name" value="HAD-like"/>
    <property type="match status" value="1"/>
</dbReference>
<gene>
    <name evidence="1" type="ORF">OS493_011927</name>
</gene>
<dbReference type="InterPro" id="IPR006439">
    <property type="entry name" value="HAD-SF_hydro_IA"/>
</dbReference>
<dbReference type="NCBIfam" id="TIGR01509">
    <property type="entry name" value="HAD-SF-IA-v3"/>
    <property type="match status" value="1"/>
</dbReference>
<dbReference type="InterPro" id="IPR023198">
    <property type="entry name" value="PGP-like_dom2"/>
</dbReference>
<reference evidence="1" key="1">
    <citation type="submission" date="2023-01" db="EMBL/GenBank/DDBJ databases">
        <title>Genome assembly of the deep-sea coral Lophelia pertusa.</title>
        <authorList>
            <person name="Herrera S."/>
            <person name="Cordes E."/>
        </authorList>
    </citation>
    <scope>NUCLEOTIDE SEQUENCE</scope>
    <source>
        <strain evidence="1">USNM1676648</strain>
        <tissue evidence="1">Polyp</tissue>
    </source>
</reference>
<dbReference type="CDD" id="cd07505">
    <property type="entry name" value="HAD_BPGM-like"/>
    <property type="match status" value="1"/>
</dbReference>
<dbReference type="Proteomes" id="UP001163046">
    <property type="component" value="Unassembled WGS sequence"/>
</dbReference>
<dbReference type="PANTHER" id="PTHR43481">
    <property type="entry name" value="FRUCTOSE-1-PHOSPHATE PHOSPHATASE"/>
    <property type="match status" value="1"/>
</dbReference>